<dbReference type="PIRSF" id="PIRSF006779">
    <property type="entry name" value="UCP006779"/>
    <property type="match status" value="1"/>
</dbReference>
<dbReference type="Gene3D" id="3.40.50.10790">
    <property type="entry name" value="S-adenosyl-l-methionine hydroxide adenosyltransferase, N-terminal"/>
    <property type="match status" value="1"/>
</dbReference>
<evidence type="ECO:0008006" key="7">
    <source>
        <dbReference type="Google" id="ProtNLM"/>
    </source>
</evidence>
<dbReference type="STRING" id="76728.AQ490_02910"/>
<organism evidence="5 6">
    <name type="scientific">Wenjunlia vitaminophila</name>
    <name type="common">Streptomyces vitaminophilus</name>
    <dbReference type="NCBI Taxonomy" id="76728"/>
    <lineage>
        <taxon>Bacteria</taxon>
        <taxon>Bacillati</taxon>
        <taxon>Actinomycetota</taxon>
        <taxon>Actinomycetes</taxon>
        <taxon>Kitasatosporales</taxon>
        <taxon>Streptomycetaceae</taxon>
        <taxon>Wenjunlia</taxon>
    </lineage>
</organism>
<dbReference type="EMBL" id="LLZU01000002">
    <property type="protein sequence ID" value="KRV51202.1"/>
    <property type="molecule type" value="Genomic_DNA"/>
</dbReference>
<dbReference type="InterPro" id="IPR046470">
    <property type="entry name" value="SAM_HAT_C"/>
</dbReference>
<protein>
    <recommendedName>
        <fullName evidence="7">SAM-dependent chlorinase/fluorinase</fullName>
    </recommendedName>
</protein>
<dbReference type="SUPFAM" id="SSF101852">
    <property type="entry name" value="Bacterial fluorinating enzyme, C-terminal domain"/>
    <property type="match status" value="1"/>
</dbReference>
<dbReference type="Gene3D" id="2.40.30.90">
    <property type="entry name" value="Bacterial fluorinating enzyme like"/>
    <property type="match status" value="1"/>
</dbReference>
<keyword evidence="6" id="KW-1185">Reference proteome</keyword>
<proteinExistence type="inferred from homology"/>
<dbReference type="InterPro" id="IPR023227">
    <property type="entry name" value="SAM_OH_AdoTrfase_C_sf"/>
</dbReference>
<evidence type="ECO:0000259" key="4">
    <source>
        <dbReference type="Pfam" id="PF20257"/>
    </source>
</evidence>
<comment type="caution">
    <text evidence="5">The sequence shown here is derived from an EMBL/GenBank/DDBJ whole genome shotgun (WGS) entry which is preliminary data.</text>
</comment>
<comment type="similarity">
    <text evidence="2">Belongs to the SAM hydrolase / SAM-dependent halogenase family.</text>
</comment>
<dbReference type="PANTHER" id="PTHR35092:SF1">
    <property type="entry name" value="CHLORINASE MJ1651"/>
    <property type="match status" value="1"/>
</dbReference>
<evidence type="ECO:0000256" key="1">
    <source>
        <dbReference type="ARBA" id="ARBA00022691"/>
    </source>
</evidence>
<accession>A0A0T6LZD0</accession>
<keyword evidence="1" id="KW-0949">S-adenosyl-L-methionine</keyword>
<dbReference type="SUPFAM" id="SSF102522">
    <property type="entry name" value="Bacterial fluorinating enzyme, N-terminal domain"/>
    <property type="match status" value="1"/>
</dbReference>
<evidence type="ECO:0000256" key="2">
    <source>
        <dbReference type="ARBA" id="ARBA00024035"/>
    </source>
</evidence>
<dbReference type="Pfam" id="PF20257">
    <property type="entry name" value="SAM_HAT_C"/>
    <property type="match status" value="1"/>
</dbReference>
<dbReference type="InterPro" id="IPR002747">
    <property type="entry name" value="SAM_OH_AdoTrfase"/>
</dbReference>
<dbReference type="Pfam" id="PF01887">
    <property type="entry name" value="SAM_HAT_N"/>
    <property type="match status" value="1"/>
</dbReference>
<dbReference type="InterPro" id="IPR046469">
    <property type="entry name" value="SAM_HAT_N"/>
</dbReference>
<dbReference type="InterPro" id="IPR023228">
    <property type="entry name" value="SAM_OH_AdoTrfase_N_sf"/>
</dbReference>
<evidence type="ECO:0000313" key="5">
    <source>
        <dbReference type="EMBL" id="KRV51202.1"/>
    </source>
</evidence>
<dbReference type="OrthoDB" id="9792195at2"/>
<feature type="domain" description="S-adenosyl-l-methionine hydroxide adenosyltransferase C-terminal" evidence="4">
    <location>
        <begin position="178"/>
        <end position="268"/>
    </location>
</feature>
<dbReference type="eggNOG" id="COG1912">
    <property type="taxonomic scope" value="Bacteria"/>
</dbReference>
<name>A0A0T6LZD0_WENVI</name>
<evidence type="ECO:0000259" key="3">
    <source>
        <dbReference type="Pfam" id="PF01887"/>
    </source>
</evidence>
<dbReference type="AlphaFoldDB" id="A0A0T6LZD0"/>
<evidence type="ECO:0000313" key="6">
    <source>
        <dbReference type="Proteomes" id="UP000050867"/>
    </source>
</evidence>
<sequence length="279" mass="28075">MRTCSFLTDYGLQDGFVGACRGVIATIAPGVVVIDISHLVPPQDVRRGAAVLADTVPSLPPGTVHIAVVDPGVGTARRPVAVATARGDLLVGPDNGLLPPAAEALGGVVAAHTLTNPELMAASPSSTFHGRDVFAPVAAHLALGVGLADTGPAIDPADLVRLPVPRCRLDSAAGLAEGEVVTVDRFGNVQTSLGQQMLLALGLRPGQRLRLRVGAEPGGGEVPYATTFGEVPRGALVGFVDSSGRFALAVNGGSAEARLGLSPGDPVTVTASSTGNCPE</sequence>
<gene>
    <name evidence="5" type="ORF">AQ490_02910</name>
</gene>
<dbReference type="Proteomes" id="UP000050867">
    <property type="component" value="Unassembled WGS sequence"/>
</dbReference>
<dbReference type="PANTHER" id="PTHR35092">
    <property type="entry name" value="CHLORINASE MJ1651"/>
    <property type="match status" value="1"/>
</dbReference>
<feature type="domain" description="S-adenosyl-l-methionine hydroxide adenosyltransferase N-terminal" evidence="3">
    <location>
        <begin position="6"/>
        <end position="150"/>
    </location>
</feature>
<reference evidence="5 6" key="1">
    <citation type="submission" date="2015-10" db="EMBL/GenBank/DDBJ databases">
        <title>Draft genome sequence of pyrrolomycin-producing Streptomyces vitaminophilus.</title>
        <authorList>
            <person name="Graham D.E."/>
            <person name="Mahan K.M."/>
            <person name="Klingeman D.M."/>
            <person name="Hettich R.L."/>
            <person name="Parry R.J."/>
        </authorList>
    </citation>
    <scope>NUCLEOTIDE SEQUENCE [LARGE SCALE GENOMIC DNA]</scope>
    <source>
        <strain evidence="5 6">ATCC 31673</strain>
    </source>
</reference>